<evidence type="ECO:0000313" key="2">
    <source>
        <dbReference type="Proteomes" id="UP000444185"/>
    </source>
</evidence>
<accession>A0A844Y3Q9</accession>
<evidence type="ECO:0000313" key="1">
    <source>
        <dbReference type="EMBL" id="MXO51718.1"/>
    </source>
</evidence>
<dbReference type="AlphaFoldDB" id="A0A844Y3Q9"/>
<comment type="caution">
    <text evidence="1">The sequence shown here is derived from an EMBL/GenBank/DDBJ whole genome shotgun (WGS) entry which is preliminary data.</text>
</comment>
<proteinExistence type="predicted"/>
<keyword evidence="2" id="KW-1185">Reference proteome</keyword>
<gene>
    <name evidence="1" type="ORF">GRI42_10430</name>
</gene>
<organism evidence="1 2">
    <name type="scientific">Qipengyuania gaetbuli</name>
    <dbReference type="NCBI Taxonomy" id="266952"/>
    <lineage>
        <taxon>Bacteria</taxon>
        <taxon>Pseudomonadati</taxon>
        <taxon>Pseudomonadota</taxon>
        <taxon>Alphaproteobacteria</taxon>
        <taxon>Sphingomonadales</taxon>
        <taxon>Erythrobacteraceae</taxon>
        <taxon>Qipengyuania</taxon>
    </lineage>
</organism>
<reference evidence="1 2" key="1">
    <citation type="submission" date="2019-12" db="EMBL/GenBank/DDBJ databases">
        <title>Genomic-based taxomic classification of the family Erythrobacteraceae.</title>
        <authorList>
            <person name="Xu L."/>
        </authorList>
    </citation>
    <scope>NUCLEOTIDE SEQUENCE [LARGE SCALE GENOMIC DNA]</scope>
    <source>
        <strain evidence="1 2">DSM 16225</strain>
    </source>
</reference>
<dbReference type="EMBL" id="WTYF01000004">
    <property type="protein sequence ID" value="MXO51718.1"/>
    <property type="molecule type" value="Genomic_DNA"/>
</dbReference>
<protein>
    <submittedName>
        <fullName evidence="1">Uncharacterized protein</fullName>
    </submittedName>
</protein>
<dbReference type="Proteomes" id="UP000444185">
    <property type="component" value="Unassembled WGS sequence"/>
</dbReference>
<dbReference type="RefSeq" id="WP_160608426.1">
    <property type="nucleotide sequence ID" value="NZ_WTYF01000004.1"/>
</dbReference>
<name>A0A844Y3Q9_9SPHN</name>
<sequence>MSKDISIDVTISNVRKRTGQPYTDQYECDFHFASTSSEVTDNGDVDLSCVTQGAKLTFNLKTTSFVMNNQSYQCAFPANVNEAFWIARQGGPPPGKGNAPPMAGGGKLDNQFAVGNDSNSTKAILQDDNDDGNSWKYCLVMEFTLGKASKDIIIDPVIINRKPDL</sequence>